<evidence type="ECO:0000256" key="9">
    <source>
        <dbReference type="PROSITE-ProRule" id="PRU00409"/>
    </source>
</evidence>
<dbReference type="eggNOG" id="KOG0238">
    <property type="taxonomic scope" value="Eukaryota"/>
</dbReference>
<name>A0A0D2VJQ3_CAPO3</name>
<feature type="domain" description="ATP-grasp" evidence="11">
    <location>
        <begin position="199"/>
        <end position="396"/>
    </location>
</feature>
<keyword evidence="5 9" id="KW-0067">ATP-binding</keyword>
<evidence type="ECO:0000256" key="1">
    <source>
        <dbReference type="ARBA" id="ARBA00001953"/>
    </source>
</evidence>
<proteinExistence type="predicted"/>
<dbReference type="Pfam" id="PF00364">
    <property type="entry name" value="Biotin_lipoyl"/>
    <property type="match status" value="1"/>
</dbReference>
<dbReference type="Gene3D" id="2.40.50.100">
    <property type="match status" value="1"/>
</dbReference>
<evidence type="ECO:0000256" key="5">
    <source>
        <dbReference type="ARBA" id="ARBA00022840"/>
    </source>
</evidence>
<evidence type="ECO:0000256" key="2">
    <source>
        <dbReference type="ARBA" id="ARBA00004305"/>
    </source>
</evidence>
<organism evidence="13 14">
    <name type="scientific">Capsaspora owczarzaki (strain ATCC 30864)</name>
    <dbReference type="NCBI Taxonomy" id="595528"/>
    <lineage>
        <taxon>Eukaryota</taxon>
        <taxon>Filasterea</taxon>
        <taxon>Capsaspora</taxon>
    </lineage>
</organism>
<dbReference type="PROSITE" id="PS50979">
    <property type="entry name" value="BC"/>
    <property type="match status" value="1"/>
</dbReference>
<dbReference type="SUPFAM" id="SSF51230">
    <property type="entry name" value="Single hybrid motif"/>
    <property type="match status" value="1"/>
</dbReference>
<keyword evidence="14" id="KW-1185">Reference proteome</keyword>
<dbReference type="InterPro" id="IPR005481">
    <property type="entry name" value="BC-like_N"/>
</dbReference>
<evidence type="ECO:0000256" key="4">
    <source>
        <dbReference type="ARBA" id="ARBA00022741"/>
    </source>
</evidence>
<evidence type="ECO:0000313" key="13">
    <source>
        <dbReference type="EMBL" id="KJE90227.1"/>
    </source>
</evidence>
<evidence type="ECO:0000259" key="10">
    <source>
        <dbReference type="PROSITE" id="PS50968"/>
    </source>
</evidence>
<dbReference type="OrthoDB" id="196847at2759"/>
<evidence type="ECO:0000313" key="14">
    <source>
        <dbReference type="Proteomes" id="UP000008743"/>
    </source>
</evidence>
<dbReference type="InterPro" id="IPR050856">
    <property type="entry name" value="Biotin_carboxylase_complex"/>
</dbReference>
<dbReference type="SUPFAM" id="SSF56059">
    <property type="entry name" value="Glutathione synthetase ATP-binding domain-like"/>
    <property type="match status" value="1"/>
</dbReference>
<dbReference type="FunFam" id="3.30.470.20:FF:000028">
    <property type="entry name" value="Methylcrotonoyl-CoA carboxylase subunit alpha, mitochondrial"/>
    <property type="match status" value="1"/>
</dbReference>
<keyword evidence="7" id="KW-0496">Mitochondrion</keyword>
<keyword evidence="8" id="KW-0092">Biotin</keyword>
<dbReference type="EMBL" id="KE346361">
    <property type="protein sequence ID" value="KJE90227.1"/>
    <property type="molecule type" value="Genomic_DNA"/>
</dbReference>
<dbReference type="CDD" id="cd06850">
    <property type="entry name" value="biotinyl_domain"/>
    <property type="match status" value="1"/>
</dbReference>
<reference evidence="14" key="1">
    <citation type="submission" date="2011-02" db="EMBL/GenBank/DDBJ databases">
        <title>The Genome Sequence of Capsaspora owczarzaki ATCC 30864.</title>
        <authorList>
            <person name="Russ C."/>
            <person name="Cuomo C."/>
            <person name="Burger G."/>
            <person name="Gray M.W."/>
            <person name="Holland P.W.H."/>
            <person name="King N."/>
            <person name="Lang F.B.F."/>
            <person name="Roger A.J."/>
            <person name="Ruiz-Trillo I."/>
            <person name="Young S.K."/>
            <person name="Zeng Q."/>
            <person name="Gargeya S."/>
            <person name="Alvarado L."/>
            <person name="Berlin A."/>
            <person name="Chapman S.B."/>
            <person name="Chen Z."/>
            <person name="Freedman E."/>
            <person name="Gellesch M."/>
            <person name="Goldberg J."/>
            <person name="Griggs A."/>
            <person name="Gujja S."/>
            <person name="Heilman E."/>
            <person name="Heiman D."/>
            <person name="Howarth C."/>
            <person name="Mehta T."/>
            <person name="Neiman D."/>
            <person name="Pearson M."/>
            <person name="Roberts A."/>
            <person name="Saif S."/>
            <person name="Shea T."/>
            <person name="Shenoy N."/>
            <person name="Sisk P."/>
            <person name="Stolte C."/>
            <person name="Sykes S."/>
            <person name="White J."/>
            <person name="Yandava C."/>
            <person name="Haas B."/>
            <person name="Nusbaum C."/>
            <person name="Birren B."/>
        </authorList>
    </citation>
    <scope>NUCLEOTIDE SEQUENCE</scope>
    <source>
        <strain evidence="14">ATCC 30864</strain>
    </source>
</reference>
<keyword evidence="6" id="KW-0809">Transit peptide</keyword>
<dbReference type="Pfam" id="PF02786">
    <property type="entry name" value="CPSase_L_D2"/>
    <property type="match status" value="1"/>
</dbReference>
<dbReference type="GO" id="GO:0046872">
    <property type="term" value="F:metal ion binding"/>
    <property type="evidence" value="ECO:0007669"/>
    <property type="project" value="InterPro"/>
</dbReference>
<evidence type="ECO:0000259" key="11">
    <source>
        <dbReference type="PROSITE" id="PS50975"/>
    </source>
</evidence>
<dbReference type="PROSITE" id="PS00188">
    <property type="entry name" value="BIOTIN"/>
    <property type="match status" value="1"/>
</dbReference>
<dbReference type="FunFam" id="3.30.1490.20:FF:000003">
    <property type="entry name" value="acetyl-CoA carboxylase isoform X1"/>
    <property type="match status" value="1"/>
</dbReference>
<dbReference type="InterPro" id="IPR011761">
    <property type="entry name" value="ATP-grasp"/>
</dbReference>
<dbReference type="PROSITE" id="PS50968">
    <property type="entry name" value="BIOTINYL_LIPOYL"/>
    <property type="match status" value="1"/>
</dbReference>
<evidence type="ECO:0000259" key="12">
    <source>
        <dbReference type="PROSITE" id="PS50979"/>
    </source>
</evidence>
<gene>
    <name evidence="13" type="ORF">CAOG_001568</name>
</gene>
<keyword evidence="3" id="KW-0436">Ligase</keyword>
<protein>
    <submittedName>
        <fullName evidence="13">3-methylcrotonyl-CoA carboxylase biotin-containing subunit</fullName>
    </submittedName>
</protein>
<evidence type="ECO:0000256" key="7">
    <source>
        <dbReference type="ARBA" id="ARBA00023128"/>
    </source>
</evidence>
<dbReference type="SUPFAM" id="SSF52440">
    <property type="entry name" value="PreATP-grasp domain"/>
    <property type="match status" value="1"/>
</dbReference>
<dbReference type="InterPro" id="IPR001882">
    <property type="entry name" value="Biotin_BS"/>
</dbReference>
<dbReference type="GO" id="GO:0005759">
    <property type="term" value="C:mitochondrial matrix"/>
    <property type="evidence" value="ECO:0007669"/>
    <property type="project" value="UniProtKB-SubCell"/>
</dbReference>
<evidence type="ECO:0000256" key="8">
    <source>
        <dbReference type="ARBA" id="ARBA00023267"/>
    </source>
</evidence>
<dbReference type="InterPro" id="IPR016185">
    <property type="entry name" value="PreATP-grasp_dom_sf"/>
</dbReference>
<dbReference type="Pfam" id="PF00289">
    <property type="entry name" value="Biotin_carb_N"/>
    <property type="match status" value="1"/>
</dbReference>
<dbReference type="PROSITE" id="PS00867">
    <property type="entry name" value="CPSASE_2"/>
    <property type="match status" value="1"/>
</dbReference>
<dbReference type="FunFam" id="2.40.50.100:FF:000003">
    <property type="entry name" value="Acetyl-CoA carboxylase biotin carboxyl carrier protein"/>
    <property type="match status" value="1"/>
</dbReference>
<dbReference type="InterPro" id="IPR011053">
    <property type="entry name" value="Single_hybrid_motif"/>
</dbReference>
<dbReference type="InterPro" id="IPR011054">
    <property type="entry name" value="Rudment_hybrid_motif"/>
</dbReference>
<dbReference type="InterPro" id="IPR000089">
    <property type="entry name" value="Biotin_lipoyl"/>
</dbReference>
<dbReference type="GO" id="GO:0005524">
    <property type="term" value="F:ATP binding"/>
    <property type="evidence" value="ECO:0007669"/>
    <property type="project" value="UniProtKB-UniRule"/>
</dbReference>
<sequence length="752" mass="81601">MLSVVRALSIRNARPASSSSSSSSSITVTAIAAAALRPAAPMTLRAATVATSSYAYYGTAAAGTAGFGAARAGLGHDGKLFDKIVIANRGEIACRVIRTARRMGVKTVAVYSDADAKSMHVQMADEAVRIGPAVSRESYLRMDKIIEVAKRTGAQGIHPGYGFLSENAAFADLCAKEGVVFIGPPASAIRDMGSKSASKIIMSDAKVPVIGGYHGSDQSVARLKAEADKIGYPVLIKAIMGGGGKGMRIVEKPEDFEAMLESSKRESLKSFGDDNVLVEKYVLNPRHVEVQVFADKLGNGVYLFERDCSVQRRHQKIIEEAPAPGLSDEVRRNLGETAVRAAQAVNYVGAGTVEFIMDPKQQFYFMEMNTRLQVEHPVSEMITGQDLVEWQLRVACGQQLPLNQSQLRINGHAFEARVYAENPYKNFLPGTGPLLHLRPPAESSTVRVETGVRQGDQVSVHYDPMIAKLVVWDTDRSAALRKLAQNLQDYHIVGLNTNLKFLKDLALHPAFVAAEVETGFLAKHGESLLAPPKLPASHNVVQAALASILIEQQAQLIPAHPYSSLVAKRFNHSATRDFTLNYPLDDEQHETARFHVAVNADGTYDVTVDAFGKPKYSITNIKSSLKDGVLSSYIGDGFYQTKVVVQGNSLNFFGDDTSFRFDYVIPEYISAAHQGDTAFSVSAPMTGKVEKVLAKAGQTVAKGEALVILEAMKMEYVLRAPFAGVIEKVNYNPGDLVEQHALLVSFKDDHKK</sequence>
<dbReference type="PANTHER" id="PTHR18866:SF33">
    <property type="entry name" value="METHYLCROTONOYL-COA CARBOXYLASE SUBUNIT ALPHA, MITOCHONDRIAL-RELATED"/>
    <property type="match status" value="1"/>
</dbReference>
<feature type="domain" description="Lipoyl-binding" evidence="10">
    <location>
        <begin position="671"/>
        <end position="747"/>
    </location>
</feature>
<dbReference type="SUPFAM" id="SSF51246">
    <property type="entry name" value="Rudiment single hybrid motif"/>
    <property type="match status" value="1"/>
</dbReference>
<dbReference type="InterPro" id="IPR011764">
    <property type="entry name" value="Biotin_carboxylation_dom"/>
</dbReference>
<dbReference type="InterPro" id="IPR005482">
    <property type="entry name" value="Biotin_COase_C"/>
</dbReference>
<dbReference type="STRING" id="595528.A0A0D2VJQ3"/>
<feature type="domain" description="Biotin carboxylation" evidence="12">
    <location>
        <begin position="80"/>
        <end position="526"/>
    </location>
</feature>
<keyword evidence="4 9" id="KW-0547">Nucleotide-binding</keyword>
<dbReference type="PROSITE" id="PS50975">
    <property type="entry name" value="ATP_GRASP"/>
    <property type="match status" value="1"/>
</dbReference>
<dbReference type="Proteomes" id="UP000008743">
    <property type="component" value="Unassembled WGS sequence"/>
</dbReference>
<dbReference type="Gene3D" id="3.30.470.20">
    <property type="entry name" value="ATP-grasp fold, B domain"/>
    <property type="match status" value="1"/>
</dbReference>
<evidence type="ECO:0000256" key="6">
    <source>
        <dbReference type="ARBA" id="ARBA00022946"/>
    </source>
</evidence>
<dbReference type="PANTHER" id="PTHR18866">
    <property type="entry name" value="CARBOXYLASE:PYRUVATE/ACETYL-COA/PROPIONYL-COA CARBOXYLASE"/>
    <property type="match status" value="1"/>
</dbReference>
<comment type="subcellular location">
    <subcellularLocation>
        <location evidence="2">Mitochondrion matrix</location>
    </subcellularLocation>
</comment>
<comment type="cofactor">
    <cofactor evidence="1">
        <name>biotin</name>
        <dbReference type="ChEBI" id="CHEBI:57586"/>
    </cofactor>
</comment>
<dbReference type="PhylomeDB" id="A0A0D2VJQ3"/>
<dbReference type="Pfam" id="PF02785">
    <property type="entry name" value="Biotin_carb_C"/>
    <property type="match status" value="1"/>
</dbReference>
<dbReference type="FunFam" id="3.40.50.20:FF:000010">
    <property type="entry name" value="Propionyl-CoA carboxylase subunit alpha"/>
    <property type="match status" value="1"/>
</dbReference>
<dbReference type="InterPro" id="IPR005479">
    <property type="entry name" value="CPAse_ATP-bd"/>
</dbReference>
<accession>A0A0D2VJQ3</accession>
<dbReference type="SMART" id="SM00878">
    <property type="entry name" value="Biotin_carb_C"/>
    <property type="match status" value="1"/>
</dbReference>
<dbReference type="GO" id="GO:0004485">
    <property type="term" value="F:methylcrotonoyl-CoA carboxylase activity"/>
    <property type="evidence" value="ECO:0007669"/>
    <property type="project" value="TreeGrafter"/>
</dbReference>
<dbReference type="AlphaFoldDB" id="A0A0D2VJQ3"/>
<evidence type="ECO:0000256" key="3">
    <source>
        <dbReference type="ARBA" id="ARBA00022598"/>
    </source>
</evidence>
<dbReference type="InParanoid" id="A0A0D2VJQ3"/>